<reference evidence="1 2" key="1">
    <citation type="journal article" date="2007" name="Science">
        <title>Sea anemone genome reveals ancestral eumetazoan gene repertoire and genomic organization.</title>
        <authorList>
            <person name="Putnam N.H."/>
            <person name="Srivastava M."/>
            <person name="Hellsten U."/>
            <person name="Dirks B."/>
            <person name="Chapman J."/>
            <person name="Salamov A."/>
            <person name="Terry A."/>
            <person name="Shapiro H."/>
            <person name="Lindquist E."/>
            <person name="Kapitonov V.V."/>
            <person name="Jurka J."/>
            <person name="Genikhovich G."/>
            <person name="Grigoriev I.V."/>
            <person name="Lucas S.M."/>
            <person name="Steele R.E."/>
            <person name="Finnerty J.R."/>
            <person name="Technau U."/>
            <person name="Martindale M.Q."/>
            <person name="Rokhsar D.S."/>
        </authorList>
    </citation>
    <scope>NUCLEOTIDE SEQUENCE [LARGE SCALE GENOMIC DNA]</scope>
    <source>
        <strain evidence="2">CH2 X CH6</strain>
    </source>
</reference>
<dbReference type="PANTHER" id="PTHR19963:SF30">
    <property type="entry name" value="ENDONUCLEASE_EXONUCLEASE_PHOSPHATASE DOMAIN-CONTAINING PROTEIN"/>
    <property type="match status" value="1"/>
</dbReference>
<organism evidence="1 2">
    <name type="scientific">Nematostella vectensis</name>
    <name type="common">Starlet sea anemone</name>
    <dbReference type="NCBI Taxonomy" id="45351"/>
    <lineage>
        <taxon>Eukaryota</taxon>
        <taxon>Metazoa</taxon>
        <taxon>Cnidaria</taxon>
        <taxon>Anthozoa</taxon>
        <taxon>Hexacorallia</taxon>
        <taxon>Actiniaria</taxon>
        <taxon>Edwardsiidae</taxon>
        <taxon>Nematostella</taxon>
    </lineage>
</organism>
<dbReference type="InParanoid" id="A7TBY1"/>
<evidence type="ECO:0000313" key="1">
    <source>
        <dbReference type="EMBL" id="EDO26470.1"/>
    </source>
</evidence>
<dbReference type="STRING" id="45351.A7TBY1"/>
<dbReference type="EMBL" id="DS475816">
    <property type="protein sequence ID" value="EDO26470.1"/>
    <property type="molecule type" value="Genomic_DNA"/>
</dbReference>
<protein>
    <submittedName>
        <fullName evidence="1">Uncharacterized protein</fullName>
    </submittedName>
</protein>
<sequence length="251" mass="29152">MKTLLCSHIERVQEIDKKVDALSSVLSERCGELERRQLEIEREFYTKIQALEAQISDRSEEWENLLAQDHAKLMAISHGAIKHELKEELEGELLETSLSRPGIFEDPVNEREKRQVSQQAEEKRREVPQLAEDIERLGRLAYPEVGHEVQDVLCKDQFIDALHNEELRLKIRQARPGTMREALTAAVELESFTLASEQRHGLIREVKFQDERKERRKEGLDEQLLQIMHRIETSVKELFSKIPGAEPSAKE</sequence>
<gene>
    <name evidence="1" type="ORF">NEMVEDRAFT_v1g225000</name>
</gene>
<evidence type="ECO:0000313" key="2">
    <source>
        <dbReference type="Proteomes" id="UP000001593"/>
    </source>
</evidence>
<dbReference type="AlphaFoldDB" id="A7TBY1"/>
<proteinExistence type="predicted"/>
<dbReference type="PhylomeDB" id="A7TBY1"/>
<name>A7TBY1_NEMVE</name>
<dbReference type="HOGENOM" id="CLU_1108216_0_0_1"/>
<dbReference type="PANTHER" id="PTHR19963">
    <property type="entry name" value="CCHC-TYPE DOMAIN-CONTAINING PROTEIN"/>
    <property type="match status" value="1"/>
</dbReference>
<dbReference type="Proteomes" id="UP000001593">
    <property type="component" value="Unassembled WGS sequence"/>
</dbReference>
<accession>A7TBY1</accession>
<keyword evidence="2" id="KW-1185">Reference proteome</keyword>